<dbReference type="NCBIfam" id="TIGR02281">
    <property type="entry name" value="clan_AA_DTGA"/>
    <property type="match status" value="1"/>
</dbReference>
<dbReference type="SUPFAM" id="SSF50630">
    <property type="entry name" value="Acid proteases"/>
    <property type="match status" value="1"/>
</dbReference>
<protein>
    <submittedName>
        <fullName evidence="2">Aspartyl protease family protein</fullName>
    </submittedName>
</protein>
<keyword evidence="1" id="KW-0472">Membrane</keyword>
<dbReference type="InterPro" id="IPR001969">
    <property type="entry name" value="Aspartic_peptidase_AS"/>
</dbReference>
<name>A0A1I1DU92_9RHOB</name>
<dbReference type="PROSITE" id="PS00141">
    <property type="entry name" value="ASP_PROTEASE"/>
    <property type="match status" value="1"/>
</dbReference>
<dbReference type="InterPro" id="IPR034122">
    <property type="entry name" value="Retropepsin-like_bacterial"/>
</dbReference>
<dbReference type="GO" id="GO:0006508">
    <property type="term" value="P:proteolysis"/>
    <property type="evidence" value="ECO:0007669"/>
    <property type="project" value="UniProtKB-KW"/>
</dbReference>
<evidence type="ECO:0000313" key="3">
    <source>
        <dbReference type="Proteomes" id="UP000198728"/>
    </source>
</evidence>
<dbReference type="RefSeq" id="WP_093359060.1">
    <property type="nucleotide sequence ID" value="NZ_FOLG01000001.1"/>
</dbReference>
<dbReference type="Proteomes" id="UP000198728">
    <property type="component" value="Unassembled WGS sequence"/>
</dbReference>
<reference evidence="2 3" key="1">
    <citation type="submission" date="2016-10" db="EMBL/GenBank/DDBJ databases">
        <authorList>
            <person name="de Groot N.N."/>
        </authorList>
    </citation>
    <scope>NUCLEOTIDE SEQUENCE [LARGE SCALE GENOMIC DNA]</scope>
    <source>
        <strain evidence="2 3">DSM 19548</strain>
    </source>
</reference>
<keyword evidence="1" id="KW-0812">Transmembrane</keyword>
<dbReference type="InterPro" id="IPR021109">
    <property type="entry name" value="Peptidase_aspartic_dom_sf"/>
</dbReference>
<dbReference type="EMBL" id="FOLG01000001">
    <property type="protein sequence ID" value="SFB78609.1"/>
    <property type="molecule type" value="Genomic_DNA"/>
</dbReference>
<feature type="transmembrane region" description="Helical" evidence="1">
    <location>
        <begin position="6"/>
        <end position="26"/>
    </location>
</feature>
<dbReference type="CDD" id="cd05483">
    <property type="entry name" value="retropepsin_like_bacteria"/>
    <property type="match status" value="1"/>
</dbReference>
<accession>A0A1I1DU92</accession>
<sequence length="193" mass="20988">MSADQTASLIYLMLLGTVIASYFFLSNRQSLGRTMRQAGLWVLIFIGAIVAYGLWDDLRDTVLPQQSVFAEEGRVEVPLSSDGHYHMVLRVNGTPVEFVIDTGASDIVLTREDAERAGIATDDLPFSGVANTANGTVRTARVRLDEVSLGGITDQNVPAVINGGEMWGSLLGMAYLNRFAEVTFGRGKMILTR</sequence>
<feature type="transmembrane region" description="Helical" evidence="1">
    <location>
        <begin position="38"/>
        <end position="55"/>
    </location>
</feature>
<evidence type="ECO:0000313" key="2">
    <source>
        <dbReference type="EMBL" id="SFB78609.1"/>
    </source>
</evidence>
<keyword evidence="1" id="KW-1133">Transmembrane helix</keyword>
<dbReference type="OrthoDB" id="7595324at2"/>
<dbReference type="InterPro" id="IPR011969">
    <property type="entry name" value="Clan_AA_Asp_peptidase_C"/>
</dbReference>
<dbReference type="GO" id="GO:0004190">
    <property type="term" value="F:aspartic-type endopeptidase activity"/>
    <property type="evidence" value="ECO:0007669"/>
    <property type="project" value="InterPro"/>
</dbReference>
<dbReference type="AlphaFoldDB" id="A0A1I1DU92"/>
<proteinExistence type="predicted"/>
<dbReference type="Pfam" id="PF13975">
    <property type="entry name" value="gag-asp_proteas"/>
    <property type="match status" value="1"/>
</dbReference>
<organism evidence="2 3">
    <name type="scientific">Tropicimonas isoalkanivorans</name>
    <dbReference type="NCBI Taxonomy" id="441112"/>
    <lineage>
        <taxon>Bacteria</taxon>
        <taxon>Pseudomonadati</taxon>
        <taxon>Pseudomonadota</taxon>
        <taxon>Alphaproteobacteria</taxon>
        <taxon>Rhodobacterales</taxon>
        <taxon>Roseobacteraceae</taxon>
        <taxon>Tropicimonas</taxon>
    </lineage>
</organism>
<gene>
    <name evidence="2" type="ORF">SAMN04488094_101487</name>
</gene>
<dbReference type="Gene3D" id="2.40.70.10">
    <property type="entry name" value="Acid Proteases"/>
    <property type="match status" value="1"/>
</dbReference>
<evidence type="ECO:0000256" key="1">
    <source>
        <dbReference type="SAM" id="Phobius"/>
    </source>
</evidence>
<keyword evidence="3" id="KW-1185">Reference proteome</keyword>
<keyword evidence="2" id="KW-0378">Hydrolase</keyword>
<dbReference type="STRING" id="441112.SAMN04488094_101487"/>
<keyword evidence="2" id="KW-0645">Protease</keyword>